<accession>A0A6J5M2J7</accession>
<sequence>MKFGFGKFALAIGLLTLALPVWAMPGTIVATALFTSAAATTWYFAATAFAVNLVASYVIAKALQPNTNLDLSSQTQTDPGNRQQFPPATNNKLPVVYGTAWVGGMVVDMTISTNNQNIYYVIALSEVTSTNEDQTSDVITFGDIYWGSKKVIFNTNGYSVAALLDESTGIGDGTVADKIKIYLYNNGSSSPVNSPFTAQQVLSASNLTYKWTGEKQMVDCAFAIVQLQYSQTANIRGLEQTRFELTNSRSAPGDCFYDYLINKRYGASIPESQIDLTSLNALNTYAAQTISYVPYSGGSATIPRFQFDGTVDTSKSIMSNLQDMASSCDSLLKYNEITAKWGIIVQSPTYSVAMNINDSNIVSAIQVNPLDLASSFNVAEIKFANSTQQDSFDTVVVDLQEVAPELLFPNEPVNKQSVSIPFVNNNVRAQLIANRLLKAAREDLQVQCSLGFVGLQLEAGDIVSFTNANYGWTNKLFRLNRVTETYEDTGNVIVNLTMTEFNPTVYNDASVTQFTPADNSGLGDPTFFGVVPAPVLAAEYPIATSPYFLVNVTSSNSGITQYAELWYSAFANPTSEQRIFIGTTAIQSSGIPYDINTVMPSIEVASIPAGTWYFFSRMVNSLASSTFSPASSPFVWKPRTFQFTERYIAIVYGDSATGTNLSLSPTGKTYYGLRNQNNTAVSTSASDYTWYLADPNFGTAVFLCYANRGSRKFSFATGFADYAGGSGQFVPTQTSIFDPSLWTAAHGGVNVIDLDQRTGQLIETGTTTVGTGEIAVTNNENGKLVASLQPFLDFGPGVYQFTGSAATLTIDIFGRVVGFTAPDNFYYTRNEFVATAGQTVFTPTARAANYITGQDLVFRNGALLKPTDDYTETSTTVTLNVGAIVNDVVTIISFRSVNSSGTAYASFTRNYVTLTNASFYTASGFTINSGYENLFLNGLSLTDQDYDLVGQTIQTFPSVVTGELLVLQWEPNNLGVPNGSPVNVSINTATGQATYSFSLDPNAFNLYMNGTLLDSGSDYTTATNQYTLAVTPITTETIMQQQTFARTGAA</sequence>
<gene>
    <name evidence="2" type="ORF">UFOVP405_47</name>
</gene>
<proteinExistence type="predicted"/>
<dbReference type="EMBL" id="LR796378">
    <property type="protein sequence ID" value="CAB4140491.1"/>
    <property type="molecule type" value="Genomic_DNA"/>
</dbReference>
<organism evidence="2">
    <name type="scientific">uncultured Caudovirales phage</name>
    <dbReference type="NCBI Taxonomy" id="2100421"/>
    <lineage>
        <taxon>Viruses</taxon>
        <taxon>Duplodnaviria</taxon>
        <taxon>Heunggongvirae</taxon>
        <taxon>Uroviricota</taxon>
        <taxon>Caudoviricetes</taxon>
        <taxon>Peduoviridae</taxon>
        <taxon>Maltschvirus</taxon>
        <taxon>Maltschvirus maltsch</taxon>
    </lineage>
</organism>
<protein>
    <submittedName>
        <fullName evidence="2">Tip attachment protein J</fullName>
    </submittedName>
</protein>
<feature type="region of interest" description="Disordered" evidence="1">
    <location>
        <begin position="70"/>
        <end position="89"/>
    </location>
</feature>
<evidence type="ECO:0000256" key="1">
    <source>
        <dbReference type="SAM" id="MobiDB-lite"/>
    </source>
</evidence>
<evidence type="ECO:0000313" key="2">
    <source>
        <dbReference type="EMBL" id="CAB4140491.1"/>
    </source>
</evidence>
<reference evidence="2" key="1">
    <citation type="submission" date="2020-04" db="EMBL/GenBank/DDBJ databases">
        <authorList>
            <person name="Chiriac C."/>
            <person name="Salcher M."/>
            <person name="Ghai R."/>
            <person name="Kavagutti S V."/>
        </authorList>
    </citation>
    <scope>NUCLEOTIDE SEQUENCE</scope>
</reference>
<name>A0A6J5M2J7_9CAUD</name>